<proteinExistence type="predicted"/>
<reference evidence="1" key="3">
    <citation type="submission" date="2006-01" db="EMBL/GenBank/DDBJ databases">
        <authorList>
            <person name="Buell R."/>
        </authorList>
    </citation>
    <scope>NUCLEOTIDE SEQUENCE</scope>
</reference>
<name>Q2R2T3_ORYSJ</name>
<reference evidence="1" key="2">
    <citation type="submission" date="2005-04" db="EMBL/GenBank/DDBJ databases">
        <authorList>
            <person name="Buell C.R."/>
            <person name="Wing R.A."/>
            <person name="McCombie W.A."/>
            <person name="Ouyang S."/>
        </authorList>
    </citation>
    <scope>NUCLEOTIDE SEQUENCE</scope>
</reference>
<reference evidence="1" key="1">
    <citation type="journal article" date="2005" name="BMC Biol.">
        <title>The sequence of rice chromosomes 11 and 12, rich in disease resistance genes and recent gene duplications.</title>
        <authorList>
            <consortium name="The rice chromosomes 11 and 12 sequencing consortia"/>
        </authorList>
    </citation>
    <scope>NUCLEOTIDE SEQUENCE [LARGE SCALE GENOMIC DNA]</scope>
</reference>
<dbReference type="AlphaFoldDB" id="Q2R2T3"/>
<protein>
    <submittedName>
        <fullName evidence="1">Uncharacterized protein</fullName>
    </submittedName>
</protein>
<sequence>MASCLLELTLRWSAAESSLFLLVNGICDELSPCKLNGMVIVALKSEILFPLEQLQCAPKIDFNVKKPNYAHCGKRTVVRGKGNWGLRFFSWVPPKIDFNAVGVESNVYSTSVNRTYLTNTTNALSTIESIDRSSCSSGPLVQLLYVLSI</sequence>
<dbReference type="EMBL" id="DP000010">
    <property type="protein sequence ID" value="ABA94170.1"/>
    <property type="molecule type" value="Genomic_DNA"/>
</dbReference>
<accession>Q2R2T3</accession>
<evidence type="ECO:0000313" key="1">
    <source>
        <dbReference type="EMBL" id="ABA94170.1"/>
    </source>
</evidence>
<organism evidence="1">
    <name type="scientific">Oryza sativa subsp. japonica</name>
    <name type="common">Rice</name>
    <dbReference type="NCBI Taxonomy" id="39947"/>
    <lineage>
        <taxon>Eukaryota</taxon>
        <taxon>Viridiplantae</taxon>
        <taxon>Streptophyta</taxon>
        <taxon>Embryophyta</taxon>
        <taxon>Tracheophyta</taxon>
        <taxon>Spermatophyta</taxon>
        <taxon>Magnoliopsida</taxon>
        <taxon>Liliopsida</taxon>
        <taxon>Poales</taxon>
        <taxon>Poaceae</taxon>
        <taxon>BOP clade</taxon>
        <taxon>Oryzoideae</taxon>
        <taxon>Oryzeae</taxon>
        <taxon>Oryzinae</taxon>
        <taxon>Oryza</taxon>
        <taxon>Oryza sativa</taxon>
    </lineage>
</organism>
<gene>
    <name evidence="1" type="ordered locus">LOC_Os11g34740</name>
</gene>